<evidence type="ECO:0000313" key="8">
    <source>
        <dbReference type="Proteomes" id="UP000265000"/>
    </source>
</evidence>
<dbReference type="GeneTree" id="ENSGT01050000244890"/>
<evidence type="ECO:0000256" key="6">
    <source>
        <dbReference type="SAM" id="MobiDB-lite"/>
    </source>
</evidence>
<dbReference type="PANTHER" id="PTHR23291:SF47">
    <property type="entry name" value="TRANSMEMBRANE BAX INHIBITOR MOTIF CONTAINING 7"/>
    <property type="match status" value="1"/>
</dbReference>
<protein>
    <submittedName>
        <fullName evidence="7">Zgc:110410</fullName>
    </submittedName>
</protein>
<dbReference type="CDD" id="cd10428">
    <property type="entry name" value="LFG_like"/>
    <property type="match status" value="1"/>
</dbReference>
<feature type="transmembrane region" description="Helical" evidence="5">
    <location>
        <begin position="241"/>
        <end position="258"/>
    </location>
</feature>
<feature type="transmembrane region" description="Helical" evidence="5">
    <location>
        <begin position="187"/>
        <end position="205"/>
    </location>
</feature>
<proteinExistence type="inferred from homology"/>
<feature type="transmembrane region" description="Helical" evidence="5">
    <location>
        <begin position="217"/>
        <end position="235"/>
    </location>
</feature>
<sequence>MDQTNGSAAEGAELHPPPYSPPYYEQNSYTGVAYQVGKGNIAVISPPGSYNDPAHPEDPPAFGGPQHCSQAPPVYTYNAEETDFSVATIRRGFVRKVYLTLMVQLLFTVGIICAFLYWNTLKTWVRENYWFSYSMMSVVVVLIVVLSCCDNIRRQVPLNFMALGLFTVAEGLMLGSVAVYFNAEAVLWAVGATALVSFGMSLFAMQSKWDFTAGAGCMWALAWSLFTFLLMCAIIRSQYLYIFYAYLGTVLFSLYLVLDTQLILGGKHRKYEISPEEYVFAALNLYLDIVTLFLLLLQIINFCR</sequence>
<dbReference type="Proteomes" id="UP000265000">
    <property type="component" value="Unplaced"/>
</dbReference>
<feature type="transmembrane region" description="Helical" evidence="5">
    <location>
        <begin position="160"/>
        <end position="181"/>
    </location>
</feature>
<dbReference type="Pfam" id="PF01027">
    <property type="entry name" value="Bax1-I"/>
    <property type="match status" value="1"/>
</dbReference>
<evidence type="ECO:0000256" key="3">
    <source>
        <dbReference type="ARBA" id="ARBA00022989"/>
    </source>
</evidence>
<dbReference type="AlphaFoldDB" id="A0A3Q2SU56"/>
<feature type="transmembrane region" description="Helical" evidence="5">
    <location>
        <begin position="278"/>
        <end position="300"/>
    </location>
</feature>
<dbReference type="GO" id="GO:0016020">
    <property type="term" value="C:membrane"/>
    <property type="evidence" value="ECO:0007669"/>
    <property type="project" value="UniProtKB-SubCell"/>
</dbReference>
<feature type="transmembrane region" description="Helical" evidence="5">
    <location>
        <begin position="130"/>
        <end position="148"/>
    </location>
</feature>
<keyword evidence="3 5" id="KW-1133">Transmembrane helix</keyword>
<organism evidence="7 8">
    <name type="scientific">Fundulus heteroclitus</name>
    <name type="common">Killifish</name>
    <name type="synonym">Mummichog</name>
    <dbReference type="NCBI Taxonomy" id="8078"/>
    <lineage>
        <taxon>Eukaryota</taxon>
        <taxon>Metazoa</taxon>
        <taxon>Chordata</taxon>
        <taxon>Craniata</taxon>
        <taxon>Vertebrata</taxon>
        <taxon>Euteleostomi</taxon>
        <taxon>Actinopterygii</taxon>
        <taxon>Neopterygii</taxon>
        <taxon>Teleostei</taxon>
        <taxon>Neoteleostei</taxon>
        <taxon>Acanthomorphata</taxon>
        <taxon>Ovalentaria</taxon>
        <taxon>Atherinomorphae</taxon>
        <taxon>Cyprinodontiformes</taxon>
        <taxon>Fundulidae</taxon>
        <taxon>Fundulus</taxon>
    </lineage>
</organism>
<keyword evidence="4 5" id="KW-0472">Membrane</keyword>
<comment type="subcellular location">
    <subcellularLocation>
        <location evidence="1">Membrane</location>
        <topology evidence="1">Multi-pass membrane protein</topology>
    </subcellularLocation>
</comment>
<dbReference type="PANTHER" id="PTHR23291">
    <property type="entry name" value="BAX INHIBITOR-RELATED"/>
    <property type="match status" value="1"/>
</dbReference>
<evidence type="ECO:0000256" key="2">
    <source>
        <dbReference type="ARBA" id="ARBA00022692"/>
    </source>
</evidence>
<dbReference type="Ensembl" id="ENSFHET00000010328.1">
    <property type="protein sequence ID" value="ENSFHEP00000003565.1"/>
    <property type="gene ID" value="ENSFHEG00000004490.1"/>
</dbReference>
<reference evidence="7" key="1">
    <citation type="submission" date="2025-05" db="UniProtKB">
        <authorList>
            <consortium name="Ensembl"/>
        </authorList>
    </citation>
    <scope>IDENTIFICATION</scope>
</reference>
<dbReference type="Ensembl" id="ENSFHET00000010352.1">
    <property type="protein sequence ID" value="ENSFHEP00000003553.1"/>
    <property type="gene ID" value="ENSFHEG00000004490.1"/>
</dbReference>
<evidence type="ECO:0000313" key="7">
    <source>
        <dbReference type="Ensembl" id="ENSFHEP00000003553.1"/>
    </source>
</evidence>
<dbReference type="Ensembl" id="ENSFHET00000010340.1">
    <property type="protein sequence ID" value="ENSFHEP00000003563.1"/>
    <property type="gene ID" value="ENSFHEG00000004490.1"/>
</dbReference>
<accession>A0A3Q2SU56</accession>
<evidence type="ECO:0000256" key="5">
    <source>
        <dbReference type="RuleBase" id="RU004379"/>
    </source>
</evidence>
<keyword evidence="8" id="KW-1185">Reference proteome</keyword>
<evidence type="ECO:0000256" key="1">
    <source>
        <dbReference type="ARBA" id="ARBA00004141"/>
    </source>
</evidence>
<name>A0A3Q2SU56_FUNHE</name>
<comment type="similarity">
    <text evidence="5">Belongs to the BI1 family.</text>
</comment>
<keyword evidence="2 5" id="KW-0812">Transmembrane</keyword>
<feature type="transmembrane region" description="Helical" evidence="5">
    <location>
        <begin position="97"/>
        <end position="118"/>
    </location>
</feature>
<dbReference type="InterPro" id="IPR006214">
    <property type="entry name" value="Bax_inhibitor_1-related"/>
</dbReference>
<feature type="region of interest" description="Disordered" evidence="6">
    <location>
        <begin position="1"/>
        <end position="23"/>
    </location>
</feature>
<evidence type="ECO:0000256" key="4">
    <source>
        <dbReference type="ARBA" id="ARBA00023136"/>
    </source>
</evidence>